<dbReference type="RefSeq" id="WP_058370218.1">
    <property type="nucleotide sequence ID" value="NZ_LNTB01000001.1"/>
</dbReference>
<accession>A0A0V8RU05</accession>
<proteinExistence type="predicted"/>
<evidence type="ECO:0000313" key="7">
    <source>
        <dbReference type="EMBL" id="KSW11542.1"/>
    </source>
</evidence>
<feature type="transmembrane region" description="Helical" evidence="5">
    <location>
        <begin position="260"/>
        <end position="280"/>
    </location>
</feature>
<feature type="domain" description="EamA" evidence="6">
    <location>
        <begin position="146"/>
        <end position="276"/>
    </location>
</feature>
<dbReference type="PANTHER" id="PTHR32322">
    <property type="entry name" value="INNER MEMBRANE TRANSPORTER"/>
    <property type="match status" value="1"/>
</dbReference>
<dbReference type="InterPro" id="IPR050638">
    <property type="entry name" value="AA-Vitamin_Transporters"/>
</dbReference>
<evidence type="ECO:0000256" key="1">
    <source>
        <dbReference type="ARBA" id="ARBA00004141"/>
    </source>
</evidence>
<organism evidence="7 8">
    <name type="scientific">Pyrodictium occultum</name>
    <dbReference type="NCBI Taxonomy" id="2309"/>
    <lineage>
        <taxon>Archaea</taxon>
        <taxon>Thermoproteota</taxon>
        <taxon>Thermoprotei</taxon>
        <taxon>Desulfurococcales</taxon>
        <taxon>Pyrodictiaceae</taxon>
        <taxon>Pyrodictium</taxon>
    </lineage>
</organism>
<name>A0A0V8RU05_PYROC</name>
<dbReference type="SUPFAM" id="SSF103481">
    <property type="entry name" value="Multidrug resistance efflux transporter EmrE"/>
    <property type="match status" value="2"/>
</dbReference>
<dbReference type="InterPro" id="IPR037185">
    <property type="entry name" value="EmrE-like"/>
</dbReference>
<dbReference type="EMBL" id="LNTB01000001">
    <property type="protein sequence ID" value="KSW11542.1"/>
    <property type="molecule type" value="Genomic_DNA"/>
</dbReference>
<evidence type="ECO:0000256" key="4">
    <source>
        <dbReference type="ARBA" id="ARBA00023136"/>
    </source>
</evidence>
<dbReference type="InterPro" id="IPR000620">
    <property type="entry name" value="EamA_dom"/>
</dbReference>
<dbReference type="PANTHER" id="PTHR32322:SF2">
    <property type="entry name" value="EAMA DOMAIN-CONTAINING PROTEIN"/>
    <property type="match status" value="1"/>
</dbReference>
<dbReference type="GO" id="GO:0016020">
    <property type="term" value="C:membrane"/>
    <property type="evidence" value="ECO:0007669"/>
    <property type="project" value="UniProtKB-SubCell"/>
</dbReference>
<dbReference type="STRING" id="2309.CF15_01515"/>
<keyword evidence="3 5" id="KW-1133">Transmembrane helix</keyword>
<protein>
    <recommendedName>
        <fullName evidence="6">EamA domain-containing protein</fullName>
    </recommendedName>
</protein>
<gene>
    <name evidence="7" type="ORF">CF15_01515</name>
</gene>
<feature type="transmembrane region" description="Helical" evidence="5">
    <location>
        <begin position="205"/>
        <end position="223"/>
    </location>
</feature>
<feature type="transmembrane region" description="Helical" evidence="5">
    <location>
        <begin position="145"/>
        <end position="164"/>
    </location>
</feature>
<evidence type="ECO:0000256" key="2">
    <source>
        <dbReference type="ARBA" id="ARBA00022692"/>
    </source>
</evidence>
<feature type="transmembrane region" description="Helical" evidence="5">
    <location>
        <begin position="91"/>
        <end position="114"/>
    </location>
</feature>
<keyword evidence="2 5" id="KW-0812">Transmembrane</keyword>
<dbReference type="Pfam" id="PF00892">
    <property type="entry name" value="EamA"/>
    <property type="match status" value="2"/>
</dbReference>
<feature type="domain" description="EamA" evidence="6">
    <location>
        <begin position="13"/>
        <end position="136"/>
    </location>
</feature>
<feature type="transmembrane region" description="Helical" evidence="5">
    <location>
        <begin position="121"/>
        <end position="139"/>
    </location>
</feature>
<feature type="transmembrane region" description="Helical" evidence="5">
    <location>
        <begin position="173"/>
        <end position="193"/>
    </location>
</feature>
<feature type="transmembrane region" description="Helical" evidence="5">
    <location>
        <begin position="235"/>
        <end position="254"/>
    </location>
</feature>
<comment type="caution">
    <text evidence="7">The sequence shown here is derived from an EMBL/GenBank/DDBJ whole genome shotgun (WGS) entry which is preliminary data.</text>
</comment>
<sequence>MRGRGYWRSVAEAAAAAVLWGSIGVAYRLGVQAGADGAWLILGRPLLAALASPVAALLGAGRPGKWSIAVGLLGLAPLYATYFLAVSRIGAALASILLYTAPAWVALASGPLLGEPPGGQGLASMALGLAGAVLAVGPGGGSFDAAGVLLGLASGVSYAAYILLSRYAQLRGAGVAGVAVHSLPFAALGVTAVARPRGPPGLVDLAYASYLACAGTLVPYTLSSRALRRLEAHRVAVVSLVEPVTAVVLAWLLLGERLSPLQALGAAMVLASSLLATGGVRAGG</sequence>
<dbReference type="Proteomes" id="UP000053352">
    <property type="component" value="Unassembled WGS sequence"/>
</dbReference>
<dbReference type="AlphaFoldDB" id="A0A0V8RU05"/>
<evidence type="ECO:0000256" key="3">
    <source>
        <dbReference type="ARBA" id="ARBA00022989"/>
    </source>
</evidence>
<feature type="transmembrane region" description="Helical" evidence="5">
    <location>
        <begin position="66"/>
        <end position="85"/>
    </location>
</feature>
<evidence type="ECO:0000256" key="5">
    <source>
        <dbReference type="SAM" id="Phobius"/>
    </source>
</evidence>
<evidence type="ECO:0000313" key="8">
    <source>
        <dbReference type="Proteomes" id="UP000053352"/>
    </source>
</evidence>
<dbReference type="OrthoDB" id="21409at2157"/>
<keyword evidence="8" id="KW-1185">Reference proteome</keyword>
<reference evidence="7 8" key="1">
    <citation type="submission" date="2015-11" db="EMBL/GenBank/DDBJ databases">
        <title>Genome sequence of Pyrodictium occultum PL-19, a marine hyperthermophilic archaeon isolated from Volcano, Italy.</title>
        <authorList>
            <person name="Utturkar S."/>
            <person name="Huber H."/>
            <person name="Leptihn S."/>
            <person name="Brown S."/>
            <person name="Stetter K.O."/>
            <person name="Podar M."/>
        </authorList>
    </citation>
    <scope>NUCLEOTIDE SEQUENCE [LARGE SCALE GENOMIC DNA]</scope>
    <source>
        <strain evidence="7 8">PL-19</strain>
    </source>
</reference>
<evidence type="ECO:0000259" key="6">
    <source>
        <dbReference type="Pfam" id="PF00892"/>
    </source>
</evidence>
<dbReference type="Gene3D" id="1.10.3730.20">
    <property type="match status" value="1"/>
</dbReference>
<comment type="subcellular location">
    <subcellularLocation>
        <location evidence="1">Membrane</location>
        <topology evidence="1">Multi-pass membrane protein</topology>
    </subcellularLocation>
</comment>
<keyword evidence="4 5" id="KW-0472">Membrane</keyword>
<feature type="transmembrane region" description="Helical" evidence="5">
    <location>
        <begin position="38"/>
        <end position="59"/>
    </location>
</feature>